<dbReference type="Proteomes" id="UP001596292">
    <property type="component" value="Unassembled WGS sequence"/>
</dbReference>
<dbReference type="InterPro" id="IPR017853">
    <property type="entry name" value="GH"/>
</dbReference>
<dbReference type="InterPro" id="IPR013780">
    <property type="entry name" value="Glyco_hydro_b"/>
</dbReference>
<gene>
    <name evidence="2" type="ORF">ACFQE0_02270</name>
</gene>
<organism evidence="2 3">
    <name type="scientific">Methylobacterium komagatae</name>
    <dbReference type="NCBI Taxonomy" id="374425"/>
    <lineage>
        <taxon>Bacteria</taxon>
        <taxon>Pseudomonadati</taxon>
        <taxon>Pseudomonadota</taxon>
        <taxon>Alphaproteobacteria</taxon>
        <taxon>Hyphomicrobiales</taxon>
        <taxon>Methylobacteriaceae</taxon>
        <taxon>Methylobacterium</taxon>
    </lineage>
</organism>
<reference evidence="3" key="1">
    <citation type="journal article" date="2019" name="Int. J. Syst. Evol. Microbiol.">
        <title>The Global Catalogue of Microorganisms (GCM) 10K type strain sequencing project: providing services to taxonomists for standard genome sequencing and annotation.</title>
        <authorList>
            <consortium name="The Broad Institute Genomics Platform"/>
            <consortium name="The Broad Institute Genome Sequencing Center for Infectious Disease"/>
            <person name="Wu L."/>
            <person name="Ma J."/>
        </authorList>
    </citation>
    <scope>NUCLEOTIDE SEQUENCE [LARGE SCALE GENOMIC DNA]</scope>
    <source>
        <strain evidence="3">CCUG 48316</strain>
    </source>
</reference>
<proteinExistence type="predicted"/>
<name>A0ABW2BDS8_9HYPH</name>
<feature type="domain" description="Glycoside hydrolase family 44 catalytic" evidence="1">
    <location>
        <begin position="88"/>
        <end position="312"/>
    </location>
</feature>
<dbReference type="SUPFAM" id="SSF51445">
    <property type="entry name" value="(Trans)glycosidases"/>
    <property type="match status" value="1"/>
</dbReference>
<keyword evidence="2" id="KW-0378">Hydrolase</keyword>
<evidence type="ECO:0000313" key="2">
    <source>
        <dbReference type="EMBL" id="MFC6788553.1"/>
    </source>
</evidence>
<sequence>MRPSRRALLTGAGATIWASATGAGEVARIHVRNGAAPFAVSPLIYGSGEIGTLDGGAPSAELDRAAGVSLRRFGGNFATSYNWTNNACNAGKDWQQANGDFLSESLGLPQAERNRPAAVIAAMHRSSLSMGASSIVTLPLAGFVAADKNGPVGPDQAAPSARFVPVSWEGRRPASAPVDPRVADIPQCLATLIDRFGPAGSGTGIRGYILDNEPGLWATQHPRIVRAPVRIADLIARALKAARVIKAIDPGAWVIGPASRGVTGMASLQNAPDWAAFKHHGSFLAAYLDAFRQASEREGRRLLDALDVHWYPFSDRGTLFRSEDPALTAPLLDAPRSLTEPGFCEASWVTQALPVAMEGGLSLPLLPSLERIVRANFPGTGIAVTEYNYGGAGQLASGLALADALARFARADMRLTAHWGSLAGWLGTAFRLYRNYDGKGGRFPDSGLPAEVSRPDILTVRAGMEGERLHLVLINRGSQDEAADIVLDQPFKAARLTRYGFDAAHPDMAETDPPTTLSGPLRVALPARSARHCVLTPA</sequence>
<protein>
    <submittedName>
        <fullName evidence="2">Glycoside hydrolase family 44 protein</fullName>
    </submittedName>
</protein>
<dbReference type="Gene3D" id="3.20.20.80">
    <property type="entry name" value="Glycosidases"/>
    <property type="match status" value="1"/>
</dbReference>
<accession>A0ABW2BDS8</accession>
<dbReference type="GO" id="GO:0016787">
    <property type="term" value="F:hydrolase activity"/>
    <property type="evidence" value="ECO:0007669"/>
    <property type="project" value="UniProtKB-KW"/>
</dbReference>
<evidence type="ECO:0000259" key="1">
    <source>
        <dbReference type="Pfam" id="PF12891"/>
    </source>
</evidence>
<evidence type="ECO:0000313" key="3">
    <source>
        <dbReference type="Proteomes" id="UP001596292"/>
    </source>
</evidence>
<keyword evidence="3" id="KW-1185">Reference proteome</keyword>
<dbReference type="RefSeq" id="WP_378966695.1">
    <property type="nucleotide sequence ID" value="NZ_JBHSWN010000001.1"/>
</dbReference>
<dbReference type="InterPro" id="IPR024745">
    <property type="entry name" value="GH44_cat"/>
</dbReference>
<dbReference type="Gene3D" id="2.60.40.1180">
    <property type="entry name" value="Golgi alpha-mannosidase II"/>
    <property type="match status" value="1"/>
</dbReference>
<comment type="caution">
    <text evidence="2">The sequence shown here is derived from an EMBL/GenBank/DDBJ whole genome shotgun (WGS) entry which is preliminary data.</text>
</comment>
<dbReference type="Pfam" id="PF12891">
    <property type="entry name" value="Glyco_hydro_44"/>
    <property type="match status" value="1"/>
</dbReference>
<dbReference type="EMBL" id="JBHSWN010000001">
    <property type="protein sequence ID" value="MFC6788553.1"/>
    <property type="molecule type" value="Genomic_DNA"/>
</dbReference>